<evidence type="ECO:0000313" key="2">
    <source>
        <dbReference type="EMBL" id="MBA4646026.1"/>
    </source>
</evidence>
<protein>
    <submittedName>
        <fullName evidence="2">Uncharacterized protein</fullName>
    </submittedName>
</protein>
<reference evidence="2" key="2">
    <citation type="submission" date="2020-07" db="EMBL/GenBank/DDBJ databases">
        <authorList>
            <person name="Vera ALvarez R."/>
            <person name="Arias-Moreno D.M."/>
            <person name="Jimenez-Jacinto V."/>
            <person name="Jimenez-Bremont J.F."/>
            <person name="Swaminathan K."/>
            <person name="Moose S.P."/>
            <person name="Guerrero-Gonzalez M.L."/>
            <person name="Marino-Ramirez L."/>
            <person name="Landsman D."/>
            <person name="Rodriguez-Kessler M."/>
            <person name="Delgado-Sanchez P."/>
        </authorList>
    </citation>
    <scope>NUCLEOTIDE SEQUENCE</scope>
    <source>
        <tissue evidence="2">Cladode</tissue>
    </source>
</reference>
<sequence length="120" mass="14412">MICLVLTFYAPGHTARDKFPYWHKFRSQTSIPHYFDMTDVLHTKHIPRHKWKIVEENLKNFKFRFEKKPKTYPTHKNRLSRRRNENTCIIQKLPSCHQTRLSNKCPQEISTSSRTPADIS</sequence>
<evidence type="ECO:0000256" key="1">
    <source>
        <dbReference type="SAM" id="MobiDB-lite"/>
    </source>
</evidence>
<dbReference type="AlphaFoldDB" id="A0A7C9DNB7"/>
<accession>A0A7C9DNB7</accession>
<name>A0A7C9DNB7_OPUST</name>
<proteinExistence type="predicted"/>
<organism evidence="2">
    <name type="scientific">Opuntia streptacantha</name>
    <name type="common">Prickly pear cactus</name>
    <name type="synonym">Opuntia cardona</name>
    <dbReference type="NCBI Taxonomy" id="393608"/>
    <lineage>
        <taxon>Eukaryota</taxon>
        <taxon>Viridiplantae</taxon>
        <taxon>Streptophyta</taxon>
        <taxon>Embryophyta</taxon>
        <taxon>Tracheophyta</taxon>
        <taxon>Spermatophyta</taxon>
        <taxon>Magnoliopsida</taxon>
        <taxon>eudicotyledons</taxon>
        <taxon>Gunneridae</taxon>
        <taxon>Pentapetalae</taxon>
        <taxon>Caryophyllales</taxon>
        <taxon>Cactineae</taxon>
        <taxon>Cactaceae</taxon>
        <taxon>Opuntioideae</taxon>
        <taxon>Opuntia</taxon>
    </lineage>
</organism>
<reference evidence="2" key="1">
    <citation type="journal article" date="2013" name="J. Plant Res.">
        <title>Effect of fungi and light on seed germination of three Opuntia species from semiarid lands of central Mexico.</title>
        <authorList>
            <person name="Delgado-Sanchez P."/>
            <person name="Jimenez-Bremont J.F."/>
            <person name="Guerrero-Gonzalez Mde L."/>
            <person name="Flores J."/>
        </authorList>
    </citation>
    <scope>NUCLEOTIDE SEQUENCE</scope>
    <source>
        <tissue evidence="2">Cladode</tissue>
    </source>
</reference>
<dbReference type="EMBL" id="GISG01144504">
    <property type="protein sequence ID" value="MBA4646026.1"/>
    <property type="molecule type" value="Transcribed_RNA"/>
</dbReference>
<feature type="region of interest" description="Disordered" evidence="1">
    <location>
        <begin position="99"/>
        <end position="120"/>
    </location>
</feature>